<feature type="domain" description="Cytochrome c" evidence="5">
    <location>
        <begin position="55"/>
        <end position="161"/>
    </location>
</feature>
<comment type="caution">
    <text evidence="6">The sequence shown here is derived from an EMBL/GenBank/DDBJ whole genome shotgun (WGS) entry which is preliminary data.</text>
</comment>
<dbReference type="PROSITE" id="PS51007">
    <property type="entry name" value="CYTC"/>
    <property type="match status" value="2"/>
</dbReference>
<accession>A0ABS3KMH0</accession>
<keyword evidence="3 4" id="KW-0408">Iron</keyword>
<protein>
    <submittedName>
        <fullName evidence="6">C-type cytochrome</fullName>
    </submittedName>
</protein>
<dbReference type="EMBL" id="JACTNG010000001">
    <property type="protein sequence ID" value="MBO1077778.1"/>
    <property type="molecule type" value="Genomic_DNA"/>
</dbReference>
<dbReference type="InterPro" id="IPR051459">
    <property type="entry name" value="Cytochrome_c-type_DH"/>
</dbReference>
<evidence type="ECO:0000256" key="2">
    <source>
        <dbReference type="ARBA" id="ARBA00022723"/>
    </source>
</evidence>
<dbReference type="PANTHER" id="PTHR35008">
    <property type="entry name" value="BLL4482 PROTEIN-RELATED"/>
    <property type="match status" value="1"/>
</dbReference>
<evidence type="ECO:0000313" key="6">
    <source>
        <dbReference type="EMBL" id="MBO1077778.1"/>
    </source>
</evidence>
<dbReference type="PANTHER" id="PTHR35008:SF8">
    <property type="entry name" value="ALCOHOL DEHYDROGENASE CYTOCHROME C SUBUNIT"/>
    <property type="match status" value="1"/>
</dbReference>
<name>A0ABS3KMH0_9PROT</name>
<dbReference type="RefSeq" id="WP_207415514.1">
    <property type="nucleotide sequence ID" value="NZ_CP061179.1"/>
</dbReference>
<dbReference type="SUPFAM" id="SSF46626">
    <property type="entry name" value="Cytochrome c"/>
    <property type="match status" value="2"/>
</dbReference>
<evidence type="ECO:0000256" key="1">
    <source>
        <dbReference type="ARBA" id="ARBA00022617"/>
    </source>
</evidence>
<reference evidence="6 7" key="1">
    <citation type="submission" date="2020-09" db="EMBL/GenBank/DDBJ databases">
        <title>Roseomonas.</title>
        <authorList>
            <person name="Zhu W."/>
        </authorList>
    </citation>
    <scope>NUCLEOTIDE SEQUENCE [LARGE SCALE GENOMIC DNA]</scope>
    <source>
        <strain evidence="6 7">573</strain>
    </source>
</reference>
<dbReference type="Gene3D" id="1.10.760.10">
    <property type="entry name" value="Cytochrome c-like domain"/>
    <property type="match status" value="2"/>
</dbReference>
<evidence type="ECO:0000256" key="3">
    <source>
        <dbReference type="ARBA" id="ARBA00023004"/>
    </source>
</evidence>
<sequence length="318" mass="34580">MTVSSSGFISVTWRRLWPLPALLLTAGIFAGIATWVLSAPVRAFEESEELFFRNGDAARGEQVFLAGQCASCHASPGQSDRTRLGGGLPLASPFGAFNVPNISPDPIDGIGRWRGIDLANALMSGVSPDGRHYYPALPYVAYARMRPEEVRDLMAYLRGLPPVAGRPPPHDLPLPFRLRRGIGLWKRLFLDRSPLTDDPSHDAAWNRGRYLVEAQLHCAECHSTRNLLYAVSDDTRHAGGPDQEGTGLVPNITPAAIGHWSDDDLVVLLTTGRTPDLRQVAGSMADVVRNTAALPEPDRRAIAAYVRALPARPSPDMP</sequence>
<keyword evidence="1 4" id="KW-0349">Heme</keyword>
<organism evidence="6 7">
    <name type="scientific">Roseomonas haemaphysalidis</name>
    <dbReference type="NCBI Taxonomy" id="2768162"/>
    <lineage>
        <taxon>Bacteria</taxon>
        <taxon>Pseudomonadati</taxon>
        <taxon>Pseudomonadota</taxon>
        <taxon>Alphaproteobacteria</taxon>
        <taxon>Acetobacterales</taxon>
        <taxon>Roseomonadaceae</taxon>
        <taxon>Roseomonas</taxon>
    </lineage>
</organism>
<dbReference type="Pfam" id="PF00034">
    <property type="entry name" value="Cytochrom_C"/>
    <property type="match status" value="1"/>
</dbReference>
<keyword evidence="7" id="KW-1185">Reference proteome</keyword>
<proteinExistence type="predicted"/>
<gene>
    <name evidence="6" type="ORF">IAI61_01960</name>
</gene>
<evidence type="ECO:0000259" key="5">
    <source>
        <dbReference type="PROSITE" id="PS51007"/>
    </source>
</evidence>
<dbReference type="InterPro" id="IPR036909">
    <property type="entry name" value="Cyt_c-like_dom_sf"/>
</dbReference>
<dbReference type="Proteomes" id="UP001518989">
    <property type="component" value="Unassembled WGS sequence"/>
</dbReference>
<evidence type="ECO:0000313" key="7">
    <source>
        <dbReference type="Proteomes" id="UP001518989"/>
    </source>
</evidence>
<evidence type="ECO:0000256" key="4">
    <source>
        <dbReference type="PROSITE-ProRule" id="PRU00433"/>
    </source>
</evidence>
<keyword evidence="2 4" id="KW-0479">Metal-binding</keyword>
<feature type="domain" description="Cytochrome c" evidence="5">
    <location>
        <begin position="203"/>
        <end position="310"/>
    </location>
</feature>
<dbReference type="InterPro" id="IPR009056">
    <property type="entry name" value="Cyt_c-like_dom"/>
</dbReference>